<accession>A0ABY4MSP4</accession>
<dbReference type="EMBL" id="CP086345">
    <property type="protein sequence ID" value="UQB06052.1"/>
    <property type="molecule type" value="Genomic_DNA"/>
</dbReference>
<dbReference type="Pfam" id="PF15526">
    <property type="entry name" value="Ntox21"/>
    <property type="match status" value="1"/>
</dbReference>
<dbReference type="InterPro" id="IPR028190">
    <property type="entry name" value="Ntox21"/>
</dbReference>
<dbReference type="InterPro" id="IPR038181">
    <property type="entry name" value="Ntox21_sf"/>
</dbReference>
<name>A0ABY4MSP4_9MICO</name>
<reference evidence="2" key="1">
    <citation type="submission" date="2021-11" db="EMBL/GenBank/DDBJ databases">
        <authorList>
            <person name="Li G."/>
            <person name="Jia Q."/>
            <person name="Yang F."/>
            <person name="Zhang C."/>
            <person name="Singh A."/>
            <person name="Lorenz A.J."/>
            <person name="Jackson-Ziems T."/>
            <person name="Vidaver A."/>
            <person name="Alfano J.R."/>
        </authorList>
    </citation>
    <scope>NUCLEOTIDE SEQUENCE</scope>
    <source>
        <strain evidence="2">CNK-2</strain>
    </source>
</reference>
<organism evidence="2 3">
    <name type="scientific">Clavibacter nebraskensis</name>
    <dbReference type="NCBI Taxonomy" id="31963"/>
    <lineage>
        <taxon>Bacteria</taxon>
        <taxon>Bacillati</taxon>
        <taxon>Actinomycetota</taxon>
        <taxon>Actinomycetes</taxon>
        <taxon>Micrococcales</taxon>
        <taxon>Microbacteriaceae</taxon>
        <taxon>Clavibacter</taxon>
    </lineage>
</organism>
<gene>
    <name evidence="2" type="ORF">LIV34_001169</name>
</gene>
<evidence type="ECO:0000313" key="3">
    <source>
        <dbReference type="Proteomes" id="UP001056208"/>
    </source>
</evidence>
<protein>
    <submittedName>
        <fullName evidence="2">Toxin C-terminal domain-containing protein</fullName>
    </submittedName>
</protein>
<evidence type="ECO:0000313" key="2">
    <source>
        <dbReference type="EMBL" id="UQB06052.1"/>
    </source>
</evidence>
<sequence>MNKAFTRGGYWKMADSVKGLGSKSTRMGTYNRRLKRVGD</sequence>
<dbReference type="Gene3D" id="3.10.380.20">
    <property type="entry name" value="Novel toxin 21 (CdiA), C-terminal domain"/>
    <property type="match status" value="1"/>
</dbReference>
<dbReference type="Proteomes" id="UP001056208">
    <property type="component" value="Chromosome"/>
</dbReference>
<feature type="domain" description="Novel toxin 21" evidence="1">
    <location>
        <begin position="7"/>
        <end position="39"/>
    </location>
</feature>
<proteinExistence type="predicted"/>
<keyword evidence="3" id="KW-1185">Reference proteome</keyword>
<evidence type="ECO:0000259" key="1">
    <source>
        <dbReference type="Pfam" id="PF15526"/>
    </source>
</evidence>